<feature type="transmembrane region" description="Helical" evidence="1">
    <location>
        <begin position="7"/>
        <end position="25"/>
    </location>
</feature>
<evidence type="ECO:0008006" key="4">
    <source>
        <dbReference type="Google" id="ProtNLM"/>
    </source>
</evidence>
<sequence length="139" mass="16096">MDPKNRKIYWTLFLLSLAGYIWLGYHLLMHDRHQEAVTLCMFKNITGLPCPSCGVTRSVLYLLQGNVWQAILINPLGIIAAILLIVIPPMLLRDLVLNQQSLGITFQWAEEKIRTQKRIYIPLILLIVINWGWNIMKDL</sequence>
<feature type="transmembrane region" description="Helical" evidence="1">
    <location>
        <begin position="119"/>
        <end position="136"/>
    </location>
</feature>
<protein>
    <recommendedName>
        <fullName evidence="4">DUF2752 domain-containing protein</fullName>
    </recommendedName>
</protein>
<reference evidence="2 3" key="1">
    <citation type="submission" date="2017-02" db="EMBL/GenBank/DDBJ databases">
        <authorList>
            <person name="Peterson S.W."/>
        </authorList>
    </citation>
    <scope>NUCLEOTIDE SEQUENCE [LARGE SCALE GENOMIC DNA]</scope>
    <source>
        <strain evidence="2 3">DSM 25262</strain>
    </source>
</reference>
<dbReference type="RefSeq" id="WP_079685826.1">
    <property type="nucleotide sequence ID" value="NZ_FUZU01000001.1"/>
</dbReference>
<evidence type="ECO:0000313" key="3">
    <source>
        <dbReference type="Proteomes" id="UP000190961"/>
    </source>
</evidence>
<proteinExistence type="predicted"/>
<evidence type="ECO:0000313" key="2">
    <source>
        <dbReference type="EMBL" id="SKC52742.1"/>
    </source>
</evidence>
<feature type="transmembrane region" description="Helical" evidence="1">
    <location>
        <begin position="67"/>
        <end position="92"/>
    </location>
</feature>
<keyword evidence="1" id="KW-0812">Transmembrane</keyword>
<dbReference type="Proteomes" id="UP000190961">
    <property type="component" value="Unassembled WGS sequence"/>
</dbReference>
<name>A0A1T5JN83_9BACT</name>
<gene>
    <name evidence="2" type="ORF">SAMN05660236_1277</name>
</gene>
<dbReference type="AlphaFoldDB" id="A0A1T5JN83"/>
<keyword evidence="1" id="KW-1133">Transmembrane helix</keyword>
<dbReference type="InterPro" id="IPR021215">
    <property type="entry name" value="DUF2752"/>
</dbReference>
<dbReference type="Pfam" id="PF10825">
    <property type="entry name" value="DUF2752"/>
    <property type="match status" value="1"/>
</dbReference>
<evidence type="ECO:0000256" key="1">
    <source>
        <dbReference type="SAM" id="Phobius"/>
    </source>
</evidence>
<keyword evidence="3" id="KW-1185">Reference proteome</keyword>
<accession>A0A1T5JN83</accession>
<dbReference type="STRING" id="688867.SAMN05660236_1277"/>
<keyword evidence="1" id="KW-0472">Membrane</keyword>
<organism evidence="2 3">
    <name type="scientific">Ohtaekwangia koreensis</name>
    <dbReference type="NCBI Taxonomy" id="688867"/>
    <lineage>
        <taxon>Bacteria</taxon>
        <taxon>Pseudomonadati</taxon>
        <taxon>Bacteroidota</taxon>
        <taxon>Cytophagia</taxon>
        <taxon>Cytophagales</taxon>
        <taxon>Fulvivirgaceae</taxon>
        <taxon>Ohtaekwangia</taxon>
    </lineage>
</organism>
<dbReference type="EMBL" id="FUZU01000001">
    <property type="protein sequence ID" value="SKC52742.1"/>
    <property type="molecule type" value="Genomic_DNA"/>
</dbReference>
<dbReference type="OrthoDB" id="9815897at2"/>